<dbReference type="EnsemblPlants" id="PNT71560">
    <property type="protein sequence ID" value="PNT71560"/>
    <property type="gene ID" value="BRADI_2g31500v3"/>
</dbReference>
<feature type="compositionally biased region" description="Basic and acidic residues" evidence="2">
    <location>
        <begin position="145"/>
        <end position="156"/>
    </location>
</feature>
<dbReference type="PANTHER" id="PTHR36790">
    <property type="entry name" value="MYELIN TRANSCRIPTION FACTOR"/>
    <property type="match status" value="1"/>
</dbReference>
<evidence type="ECO:0000256" key="2">
    <source>
        <dbReference type="SAM" id="MobiDB-lite"/>
    </source>
</evidence>
<feature type="region of interest" description="Disordered" evidence="2">
    <location>
        <begin position="1"/>
        <end position="25"/>
    </location>
</feature>
<dbReference type="Proteomes" id="UP000008810">
    <property type="component" value="Chromosome 2"/>
</dbReference>
<dbReference type="EMBL" id="CM000881">
    <property type="protein sequence ID" value="KQK06924.1"/>
    <property type="molecule type" value="Genomic_DNA"/>
</dbReference>
<dbReference type="AlphaFoldDB" id="A0A0Q3J2G1"/>
<feature type="compositionally biased region" description="Low complexity" evidence="2">
    <location>
        <begin position="187"/>
        <end position="200"/>
    </location>
</feature>
<dbReference type="KEGG" id="bdi:100832767"/>
<dbReference type="EnsemblPlants" id="PNT71559">
    <property type="protein sequence ID" value="PNT71559"/>
    <property type="gene ID" value="BRADI_2g31500v3"/>
</dbReference>
<feature type="compositionally biased region" description="Low complexity" evidence="2">
    <location>
        <begin position="160"/>
        <end position="171"/>
    </location>
</feature>
<dbReference type="OrthoDB" id="694618at2759"/>
<reference evidence="3 4" key="1">
    <citation type="journal article" date="2010" name="Nature">
        <title>Genome sequencing and analysis of the model grass Brachypodium distachyon.</title>
        <authorList>
            <consortium name="International Brachypodium Initiative"/>
        </authorList>
    </citation>
    <scope>NUCLEOTIDE SEQUENCE [LARGE SCALE GENOMIC DNA]</scope>
    <source>
        <strain evidence="3">Bd21</strain>
        <strain evidence="4">cv. Bd21</strain>
    </source>
</reference>
<dbReference type="EMBL" id="CM000881">
    <property type="protein sequence ID" value="PNT71559.1"/>
    <property type="molecule type" value="Genomic_DNA"/>
</dbReference>
<protein>
    <submittedName>
        <fullName evidence="3 4">Uncharacterized protein</fullName>
    </submittedName>
</protein>
<dbReference type="ExpressionAtlas" id="A0A0Q3J2G1">
    <property type="expression patterns" value="baseline and differential"/>
</dbReference>
<dbReference type="GeneID" id="100832767"/>
<dbReference type="Gramene" id="PNT71559">
    <property type="protein sequence ID" value="PNT71559"/>
    <property type="gene ID" value="BRADI_2g31500v3"/>
</dbReference>
<dbReference type="Gramene" id="PNT71560">
    <property type="protein sequence ID" value="PNT71560"/>
    <property type="gene ID" value="BRADI_2g31500v3"/>
</dbReference>
<evidence type="ECO:0000256" key="1">
    <source>
        <dbReference type="SAM" id="Coils"/>
    </source>
</evidence>
<evidence type="ECO:0000313" key="4">
    <source>
        <dbReference type="EnsemblPlants" id="KQK06924"/>
    </source>
</evidence>
<dbReference type="EnsemblPlants" id="KQK06924">
    <property type="protein sequence ID" value="KQK06924"/>
    <property type="gene ID" value="BRADI_2g31500v3"/>
</dbReference>
<accession>A0A0Q3J2G1</accession>
<gene>
    <name evidence="4" type="primary">LOC100832767</name>
    <name evidence="3" type="ORF">BRADI_2g31500v3</name>
</gene>
<sequence>MAMAMEAKSGGRAVRRPLQPRDSNVASPVVAVAAVPGKAKAKARTRLAATATASPPSVRSFLRAESRVEMKEVSSLAEELEKARERRGRLRAAREVTERALEEREEVLRVEAREWERRADEQSRLVAELMRLLGMPEVYTPVESLRSKEERKRKEAIAYSGSLGSVSSASSMQEEVGANSCGQELETSATTATATTGNSF</sequence>
<organism evidence="3">
    <name type="scientific">Brachypodium distachyon</name>
    <name type="common">Purple false brome</name>
    <name type="synonym">Trachynia distachya</name>
    <dbReference type="NCBI Taxonomy" id="15368"/>
    <lineage>
        <taxon>Eukaryota</taxon>
        <taxon>Viridiplantae</taxon>
        <taxon>Streptophyta</taxon>
        <taxon>Embryophyta</taxon>
        <taxon>Tracheophyta</taxon>
        <taxon>Spermatophyta</taxon>
        <taxon>Magnoliopsida</taxon>
        <taxon>Liliopsida</taxon>
        <taxon>Poales</taxon>
        <taxon>Poaceae</taxon>
        <taxon>BOP clade</taxon>
        <taxon>Pooideae</taxon>
        <taxon>Stipodae</taxon>
        <taxon>Brachypodieae</taxon>
        <taxon>Brachypodium</taxon>
    </lineage>
</organism>
<evidence type="ECO:0000313" key="5">
    <source>
        <dbReference type="Proteomes" id="UP000008810"/>
    </source>
</evidence>
<keyword evidence="5" id="KW-1185">Reference proteome</keyword>
<reference evidence="4" key="3">
    <citation type="submission" date="2018-08" db="UniProtKB">
        <authorList>
            <consortium name="EnsemblPlants"/>
        </authorList>
    </citation>
    <scope>IDENTIFICATION</scope>
    <source>
        <strain evidence="4">cv. Bd21</strain>
    </source>
</reference>
<dbReference type="Gramene" id="KQK06924">
    <property type="protein sequence ID" value="KQK06924"/>
    <property type="gene ID" value="BRADI_2g31500v3"/>
</dbReference>
<evidence type="ECO:0000313" key="3">
    <source>
        <dbReference type="EMBL" id="KQK06924.1"/>
    </source>
</evidence>
<feature type="coiled-coil region" evidence="1">
    <location>
        <begin position="63"/>
        <end position="132"/>
    </location>
</feature>
<dbReference type="PANTHER" id="PTHR36790:SF1">
    <property type="entry name" value="MYELIN TRANSCRIPTION FACTOR"/>
    <property type="match status" value="1"/>
</dbReference>
<keyword evidence="1" id="KW-0175">Coiled coil</keyword>
<dbReference type="EMBL" id="CM000881">
    <property type="protein sequence ID" value="PNT71560.1"/>
    <property type="molecule type" value="Genomic_DNA"/>
</dbReference>
<feature type="region of interest" description="Disordered" evidence="2">
    <location>
        <begin position="145"/>
        <end position="200"/>
    </location>
</feature>
<name>A0A0Q3J2G1_BRADI</name>
<proteinExistence type="predicted"/>
<reference evidence="3" key="2">
    <citation type="submission" date="2017-06" db="EMBL/GenBank/DDBJ databases">
        <title>WGS assembly of Brachypodium distachyon.</title>
        <authorList>
            <consortium name="The International Brachypodium Initiative"/>
            <person name="Lucas S."/>
            <person name="Harmon-Smith M."/>
            <person name="Lail K."/>
            <person name="Tice H."/>
            <person name="Grimwood J."/>
            <person name="Bruce D."/>
            <person name="Barry K."/>
            <person name="Shu S."/>
            <person name="Lindquist E."/>
            <person name="Wang M."/>
            <person name="Pitluck S."/>
            <person name="Vogel J.P."/>
            <person name="Garvin D.F."/>
            <person name="Mockler T.C."/>
            <person name="Schmutz J."/>
            <person name="Rokhsar D."/>
            <person name="Bevan M.W."/>
        </authorList>
    </citation>
    <scope>NUCLEOTIDE SEQUENCE</scope>
    <source>
        <strain evidence="3">Bd21</strain>
    </source>
</reference>
<dbReference type="RefSeq" id="XP_003568698.2">
    <property type="nucleotide sequence ID" value="XM_003568650.4"/>
</dbReference>